<dbReference type="SUPFAM" id="SSF53335">
    <property type="entry name" value="S-adenosyl-L-methionine-dependent methyltransferases"/>
    <property type="match status" value="1"/>
</dbReference>
<dbReference type="InterPro" id="IPR023267">
    <property type="entry name" value="RCMT"/>
</dbReference>
<dbReference type="EMBL" id="OU015569">
    <property type="protein sequence ID" value="CAG5099453.1"/>
    <property type="molecule type" value="Genomic_DNA"/>
</dbReference>
<dbReference type="InterPro" id="IPR029063">
    <property type="entry name" value="SAM-dependent_MTases_sf"/>
</dbReference>
<keyword evidence="17" id="KW-1185">Reference proteome</keyword>
<sequence>MELSSKDNFLDMFGYPGYLAVLVSHMLKSMSFTTNGSTPSTHQKLRSRITEEAAGGGERIRVTGWDAVKFGVAEASTYSKVLLVAPSSDEKATFSDEKQLKKWTDKVTRQNAKKQLLNLISALSATAPGGTVFYATRSMSPFENDEVVEKALKKSRTEPVAMKISSTIGRATKYGIQILPNEAPFGPLYVSKLKIQSE</sequence>
<dbReference type="PANTHER" id="PTHR22808:SF3">
    <property type="entry name" value="5-METHYLCYTOSINE RRNA METHYLTRANSFERASE NSUN4"/>
    <property type="match status" value="1"/>
</dbReference>
<evidence type="ECO:0000256" key="1">
    <source>
        <dbReference type="ARBA" id="ARBA00004173"/>
    </source>
</evidence>
<dbReference type="Pfam" id="PF01189">
    <property type="entry name" value="Methyltr_RsmB-F"/>
    <property type="match status" value="1"/>
</dbReference>
<keyword evidence="3 14" id="KW-0489">Methyltransferase</keyword>
<dbReference type="Proteomes" id="UP001158576">
    <property type="component" value="Chromosome XSR"/>
</dbReference>
<comment type="catalytic activity">
    <reaction evidence="11">
        <text>a cytidine in mRNA + S-adenosyl-L-methionine = a 5-methylcytidine in mRNA + S-adenosyl-L-homocysteine + H(+)</text>
        <dbReference type="Rhea" id="RHEA:61464"/>
        <dbReference type="Rhea" id="RHEA-COMP:15145"/>
        <dbReference type="Rhea" id="RHEA-COMP:15826"/>
        <dbReference type="ChEBI" id="CHEBI:15378"/>
        <dbReference type="ChEBI" id="CHEBI:57856"/>
        <dbReference type="ChEBI" id="CHEBI:59789"/>
        <dbReference type="ChEBI" id="CHEBI:74483"/>
        <dbReference type="ChEBI" id="CHEBI:82748"/>
    </reaction>
</comment>
<dbReference type="InterPro" id="IPR049560">
    <property type="entry name" value="MeTrfase_RsmB-F_NOP2_cat"/>
</dbReference>
<comment type="similarity">
    <text evidence="14">Belongs to the class I-like SAM-binding methyltransferase superfamily. RsmB/NOP family.</text>
</comment>
<feature type="binding site" evidence="14">
    <location>
        <position position="66"/>
    </location>
    <ligand>
        <name>S-adenosyl-L-methionine</name>
        <dbReference type="ChEBI" id="CHEBI:59789"/>
    </ligand>
</feature>
<dbReference type="PANTHER" id="PTHR22808">
    <property type="entry name" value="NCL1 YEAST -RELATED NOL1/NOP2/FMU SUN DOMAIN-CONTAINING"/>
    <property type="match status" value="1"/>
</dbReference>
<evidence type="ECO:0000256" key="3">
    <source>
        <dbReference type="ARBA" id="ARBA00022603"/>
    </source>
</evidence>
<dbReference type="Gene3D" id="3.40.50.150">
    <property type="entry name" value="Vaccinia Virus protein VP39"/>
    <property type="match status" value="1"/>
</dbReference>
<evidence type="ECO:0000256" key="2">
    <source>
        <dbReference type="ARBA" id="ARBA00022552"/>
    </source>
</evidence>
<evidence type="ECO:0000256" key="11">
    <source>
        <dbReference type="ARBA" id="ARBA00049906"/>
    </source>
</evidence>
<keyword evidence="8" id="KW-0496">Mitochondrion</keyword>
<keyword evidence="7" id="KW-0809">Transit peptide</keyword>
<evidence type="ECO:0000256" key="13">
    <source>
        <dbReference type="ARBA" id="ARBA00050049"/>
    </source>
</evidence>
<evidence type="ECO:0000256" key="4">
    <source>
        <dbReference type="ARBA" id="ARBA00022679"/>
    </source>
</evidence>
<protein>
    <recommendedName>
        <fullName evidence="12">5-cytosine rRNA methyltransferase NSUN4</fullName>
    </recommendedName>
    <alternativeName>
        <fullName evidence="13">5-cytosine tRNA methyltransferase NSUN4</fullName>
    </alternativeName>
    <alternativeName>
        <fullName evidence="9">NOL1/NOP2/Sun domain family member 4</fullName>
    </alternativeName>
</protein>
<gene>
    <name evidence="16" type="ORF">OKIOD_LOCUS8090</name>
</gene>
<comment type="subcellular location">
    <subcellularLocation>
        <location evidence="1">Mitochondrion</location>
    </subcellularLocation>
</comment>
<evidence type="ECO:0000256" key="9">
    <source>
        <dbReference type="ARBA" id="ARBA00042050"/>
    </source>
</evidence>
<evidence type="ECO:0000313" key="16">
    <source>
        <dbReference type="EMBL" id="CAG5099453.1"/>
    </source>
</evidence>
<keyword evidence="6 14" id="KW-0694">RNA-binding</keyword>
<dbReference type="InterPro" id="IPR001678">
    <property type="entry name" value="MeTrfase_RsmB-F_NOP2_dom"/>
</dbReference>
<comment type="caution">
    <text evidence="14">Lacks conserved residue(s) required for the propagation of feature annotation.</text>
</comment>
<evidence type="ECO:0000256" key="8">
    <source>
        <dbReference type="ARBA" id="ARBA00023128"/>
    </source>
</evidence>
<evidence type="ECO:0000256" key="14">
    <source>
        <dbReference type="PROSITE-ProRule" id="PRU01023"/>
    </source>
</evidence>
<accession>A0ABN7SNP7</accession>
<dbReference type="PROSITE" id="PS51686">
    <property type="entry name" value="SAM_MT_RSMB_NOP"/>
    <property type="match status" value="1"/>
</dbReference>
<evidence type="ECO:0000256" key="6">
    <source>
        <dbReference type="ARBA" id="ARBA00022884"/>
    </source>
</evidence>
<name>A0ABN7SNP7_OIKDI</name>
<keyword evidence="2" id="KW-0698">rRNA processing</keyword>
<keyword evidence="4 14" id="KW-0808">Transferase</keyword>
<comment type="catalytic activity">
    <reaction evidence="10">
        <text>a cytidine in rRNA + S-adenosyl-L-methionine = a 5-methylcytidine in rRNA + S-adenosyl-L-homocysteine + H(+)</text>
        <dbReference type="Rhea" id="RHEA:61484"/>
        <dbReference type="Rhea" id="RHEA-COMP:15836"/>
        <dbReference type="Rhea" id="RHEA-COMP:15837"/>
        <dbReference type="ChEBI" id="CHEBI:15378"/>
        <dbReference type="ChEBI" id="CHEBI:57856"/>
        <dbReference type="ChEBI" id="CHEBI:59789"/>
        <dbReference type="ChEBI" id="CHEBI:74483"/>
        <dbReference type="ChEBI" id="CHEBI:82748"/>
    </reaction>
</comment>
<evidence type="ECO:0000256" key="12">
    <source>
        <dbReference type="ARBA" id="ARBA00050027"/>
    </source>
</evidence>
<evidence type="ECO:0000259" key="15">
    <source>
        <dbReference type="PROSITE" id="PS51686"/>
    </source>
</evidence>
<evidence type="ECO:0000256" key="5">
    <source>
        <dbReference type="ARBA" id="ARBA00022691"/>
    </source>
</evidence>
<evidence type="ECO:0000256" key="7">
    <source>
        <dbReference type="ARBA" id="ARBA00022946"/>
    </source>
</evidence>
<proteinExistence type="inferred from homology"/>
<reference evidence="16 17" key="1">
    <citation type="submission" date="2021-04" db="EMBL/GenBank/DDBJ databases">
        <authorList>
            <person name="Bliznina A."/>
        </authorList>
    </citation>
    <scope>NUCLEOTIDE SEQUENCE [LARGE SCALE GENOMIC DNA]</scope>
</reference>
<feature type="domain" description="SAM-dependent MTase RsmB/NOP-type" evidence="15">
    <location>
        <begin position="1"/>
        <end position="196"/>
    </location>
</feature>
<evidence type="ECO:0000313" key="17">
    <source>
        <dbReference type="Proteomes" id="UP001158576"/>
    </source>
</evidence>
<organism evidence="16 17">
    <name type="scientific">Oikopleura dioica</name>
    <name type="common">Tunicate</name>
    <dbReference type="NCBI Taxonomy" id="34765"/>
    <lineage>
        <taxon>Eukaryota</taxon>
        <taxon>Metazoa</taxon>
        <taxon>Chordata</taxon>
        <taxon>Tunicata</taxon>
        <taxon>Appendicularia</taxon>
        <taxon>Copelata</taxon>
        <taxon>Oikopleuridae</taxon>
        <taxon>Oikopleura</taxon>
    </lineage>
</organism>
<keyword evidence="5 14" id="KW-0949">S-adenosyl-L-methionine</keyword>
<evidence type="ECO:0000256" key="10">
    <source>
        <dbReference type="ARBA" id="ARBA00049302"/>
    </source>
</evidence>